<protein>
    <submittedName>
        <fullName evidence="1">Uncharacterized protein</fullName>
    </submittedName>
</protein>
<evidence type="ECO:0000313" key="1">
    <source>
        <dbReference type="EMBL" id="PZN68884.1"/>
    </source>
</evidence>
<comment type="caution">
    <text evidence="1">The sequence shown here is derived from an EMBL/GenBank/DDBJ whole genome shotgun (WGS) entry which is preliminary data.</text>
</comment>
<evidence type="ECO:0000313" key="2">
    <source>
        <dbReference type="Proteomes" id="UP000249396"/>
    </source>
</evidence>
<dbReference type="Gene3D" id="3.40.190.10">
    <property type="entry name" value="Periplasmic binding protein-like II"/>
    <property type="match status" value="2"/>
</dbReference>
<gene>
    <name evidence="1" type="ORF">DM484_30700</name>
</gene>
<dbReference type="Proteomes" id="UP000249396">
    <property type="component" value="Unassembled WGS sequence"/>
</dbReference>
<name>A0A2W4S4K9_9GAMM</name>
<organism evidence="1 2">
    <name type="scientific">Candidatus Methylumidiphilus alinenensis</name>
    <dbReference type="NCBI Taxonomy" id="2202197"/>
    <lineage>
        <taxon>Bacteria</taxon>
        <taxon>Pseudomonadati</taxon>
        <taxon>Pseudomonadota</taxon>
        <taxon>Gammaproteobacteria</taxon>
        <taxon>Methylococcales</taxon>
        <taxon>Candidatus Methylumidiphilus</taxon>
    </lineage>
</organism>
<dbReference type="AlphaFoldDB" id="A0A2W4S4K9"/>
<dbReference type="SUPFAM" id="SSF53850">
    <property type="entry name" value="Periplasmic binding protein-like II"/>
    <property type="match status" value="1"/>
</dbReference>
<sequence length="274" mass="31074">MRRGMKAGLSVIISLVFLLFATSTNISIAENQPVVFQSTETPPYWSPALPNNGLGGSLLQLVSSTAGIEYSIEYLPVKRFRQSHATYIVGDPDLLMDKKNRAIFPIGVFHSVIFYYKPHHKKFELHSLKDLQGYTLGVLRGTLEDKDSFVKAGIAVEESDSNESLLKKLQKGRIDFCILVAGTGWYTIKQLFPESQENFGGIDITDSVRPIAIIIDKDIPEGKALARRYRQMLDGTLRSQEYFNILENFYGKNKIPADRFQQLKSFEKYYSVTW</sequence>
<reference evidence="1 2" key="1">
    <citation type="journal article" date="2018" name="Aquat. Microb. Ecol.">
        <title>Gammaproteobacterial methanotrophs dominate.</title>
        <authorList>
            <person name="Rissanen A.J."/>
            <person name="Saarenheimo J."/>
            <person name="Tiirola M."/>
            <person name="Peura S."/>
            <person name="Aalto S.L."/>
            <person name="Karvinen A."/>
            <person name="Nykanen H."/>
        </authorList>
    </citation>
    <scope>NUCLEOTIDE SEQUENCE [LARGE SCALE GENOMIC DNA]</scope>
    <source>
        <strain evidence="1">AMbin10</strain>
    </source>
</reference>
<proteinExistence type="predicted"/>
<dbReference type="EMBL" id="QJPH01000592">
    <property type="protein sequence ID" value="PZN68884.1"/>
    <property type="molecule type" value="Genomic_DNA"/>
</dbReference>
<accession>A0A2W4S4K9</accession>